<dbReference type="Pfam" id="PF04042">
    <property type="entry name" value="DNA_pol_E_B"/>
    <property type="match status" value="1"/>
</dbReference>
<protein>
    <recommendedName>
        <fullName evidence="15">DNA polymerase II small subunit</fullName>
        <shortName evidence="15">Pol II</shortName>
        <ecNumber evidence="15">2.7.7.7</ecNumber>
    </recommendedName>
    <alternativeName>
        <fullName evidence="15">Exodeoxyribonuclease small subunit</fullName>
        <ecNumber evidence="15">3.1.11.1</ecNumber>
    </alternativeName>
</protein>
<dbReference type="GO" id="GO:0008310">
    <property type="term" value="F:single-stranded DNA 3'-5' DNA exonuclease activity"/>
    <property type="evidence" value="ECO:0007669"/>
    <property type="project" value="UniProtKB-EC"/>
</dbReference>
<dbReference type="PANTHER" id="PTHR10416:SF0">
    <property type="entry name" value="DNA POLYMERASE DELTA SUBUNIT 2"/>
    <property type="match status" value="1"/>
</dbReference>
<dbReference type="GO" id="GO:0006308">
    <property type="term" value="P:DNA catabolic process"/>
    <property type="evidence" value="ECO:0007669"/>
    <property type="project" value="UniProtKB-UniRule"/>
</dbReference>
<dbReference type="EC" id="3.1.11.1" evidence="15"/>
<dbReference type="Gene3D" id="3.60.21.50">
    <property type="match status" value="1"/>
</dbReference>
<dbReference type="GO" id="GO:0042575">
    <property type="term" value="C:DNA polymerase complex"/>
    <property type="evidence" value="ECO:0007669"/>
    <property type="project" value="TreeGrafter"/>
</dbReference>
<dbReference type="PANTHER" id="PTHR10416">
    <property type="entry name" value="DNA POLYMERASE DELTA SUBUNIT 2"/>
    <property type="match status" value="1"/>
</dbReference>
<comment type="caution">
    <text evidence="17">The sequence shown here is derived from an EMBL/GenBank/DDBJ whole genome shotgun (WGS) entry which is preliminary data.</text>
</comment>
<comment type="function">
    <text evidence="13 15">Possesses two activities: a DNA synthesis (polymerase) and an exonucleolytic activity that degrades single-stranded DNA in the 3' to 5' direction. Has a template-primer preference which is characteristic of a replicative DNA polymerase.</text>
</comment>
<evidence type="ECO:0000256" key="1">
    <source>
        <dbReference type="ARBA" id="ARBA00000563"/>
    </source>
</evidence>
<comment type="similarity">
    <text evidence="2 15">Belongs to the DNA polymerase delta/II small subunit family.</text>
</comment>
<evidence type="ECO:0000256" key="5">
    <source>
        <dbReference type="ARBA" id="ARBA00022695"/>
    </source>
</evidence>
<evidence type="ECO:0000256" key="7">
    <source>
        <dbReference type="ARBA" id="ARBA00022722"/>
    </source>
</evidence>
<dbReference type="AlphaFoldDB" id="A0A8G2FWA3"/>
<evidence type="ECO:0000256" key="14">
    <source>
        <dbReference type="ARBA" id="ARBA00049244"/>
    </source>
</evidence>
<feature type="domain" description="DNA polymerase alpha/delta/epsilon subunit B" evidence="16">
    <location>
        <begin position="234"/>
        <end position="428"/>
    </location>
</feature>
<evidence type="ECO:0000256" key="2">
    <source>
        <dbReference type="ARBA" id="ARBA00006035"/>
    </source>
</evidence>
<evidence type="ECO:0000256" key="9">
    <source>
        <dbReference type="ARBA" id="ARBA00022839"/>
    </source>
</evidence>
<evidence type="ECO:0000256" key="15">
    <source>
        <dbReference type="HAMAP-Rule" id="MF_00325"/>
    </source>
</evidence>
<evidence type="ECO:0000313" key="17">
    <source>
        <dbReference type="EMBL" id="SMD30639.1"/>
    </source>
</evidence>
<sequence>MLPGFLPIKPYFISHWKSMELFQDRESILKYFQDHGILVSPGALNIILERSMGELIPKMLSDDVISSGYLSESEVLRLIRSPKVEKNDFEVYVPDIRAHSSVEDFREMFVDRYEKIRKMIIQSSEMRGTLTIKSAKVSQGKVKIVGIVSDISTTKNGHKKLLVEDLDDHMDVFLLKSKGLSNELILEDEVIGIIGSISRTGGDTVMFADEIIRPDIPRKMIYEDKKEPVYIASISDIHVGSRTFRKNDFQKLISWIKSSRNEAQYLKYLILSGDVVDGIGVYPGQENDIEILNPFEQYEKLAEYLNELPDDIDIFLTPGNHDNVRLAEPQPVFSKKISDFFNKNVHLIPNPFNIEINGKNVLIYHGMSLNDMIELVPGANYASVGSAIEELLKRRHLAPVYGGKTPIIPSKIDYHVIEKIPDIFITGHIHSHSLGNYHGVRYVNSSTWQSQTEYQKMMNFSPNPSIATLFDLNSNNVIKMDFKD</sequence>
<keyword evidence="6 15" id="KW-0235">DNA replication</keyword>
<dbReference type="InterPro" id="IPR029052">
    <property type="entry name" value="Metallo-depent_PP-like"/>
</dbReference>
<evidence type="ECO:0000256" key="13">
    <source>
        <dbReference type="ARBA" id="ARBA00024817"/>
    </source>
</evidence>
<proteinExistence type="inferred from homology"/>
<evidence type="ECO:0000256" key="6">
    <source>
        <dbReference type="ARBA" id="ARBA00022705"/>
    </source>
</evidence>
<keyword evidence="7 15" id="KW-0540">Nuclease</keyword>
<gene>
    <name evidence="15" type="primary">polB</name>
    <name evidence="17" type="ORF">SAMN02745355_0529</name>
</gene>
<keyword evidence="18" id="KW-1185">Reference proteome</keyword>
<keyword evidence="12 15" id="KW-0511">Multifunctional enzyme</keyword>
<dbReference type="GO" id="GO:0003677">
    <property type="term" value="F:DNA binding"/>
    <property type="evidence" value="ECO:0007669"/>
    <property type="project" value="UniProtKB-UniRule"/>
</dbReference>
<keyword evidence="9 15" id="KW-0269">Exonuclease</keyword>
<dbReference type="HAMAP" id="MF_00325">
    <property type="entry name" value="DNApol_II_A_arch"/>
    <property type="match status" value="1"/>
</dbReference>
<comment type="catalytic activity">
    <reaction evidence="1 15">
        <text>Exonucleolytic cleavage in the 3'- to 5'-direction to yield nucleoside 5'-phosphates.</text>
        <dbReference type="EC" id="3.1.11.1"/>
    </reaction>
</comment>
<comment type="catalytic activity">
    <reaction evidence="14 15">
        <text>DNA(n) + a 2'-deoxyribonucleoside 5'-triphosphate = DNA(n+1) + diphosphate</text>
        <dbReference type="Rhea" id="RHEA:22508"/>
        <dbReference type="Rhea" id="RHEA-COMP:17339"/>
        <dbReference type="Rhea" id="RHEA-COMP:17340"/>
        <dbReference type="ChEBI" id="CHEBI:33019"/>
        <dbReference type="ChEBI" id="CHEBI:61560"/>
        <dbReference type="ChEBI" id="CHEBI:173112"/>
        <dbReference type="EC" id="2.7.7.7"/>
    </reaction>
</comment>
<evidence type="ECO:0000256" key="3">
    <source>
        <dbReference type="ARBA" id="ARBA00011315"/>
    </source>
</evidence>
<dbReference type="EMBL" id="FWYE01000001">
    <property type="protein sequence ID" value="SMD30639.1"/>
    <property type="molecule type" value="Genomic_DNA"/>
</dbReference>
<reference evidence="17 18" key="1">
    <citation type="submission" date="2017-04" db="EMBL/GenBank/DDBJ databases">
        <authorList>
            <person name="Varghese N."/>
            <person name="Submissions S."/>
        </authorList>
    </citation>
    <scope>NUCLEOTIDE SEQUENCE [LARGE SCALE GENOMIC DNA]</scope>
    <source>
        <strain evidence="17 18">DSM 9789</strain>
    </source>
</reference>
<name>A0A8G2FWA3_PICTO</name>
<evidence type="ECO:0000256" key="10">
    <source>
        <dbReference type="ARBA" id="ARBA00022932"/>
    </source>
</evidence>
<evidence type="ECO:0000259" key="16">
    <source>
        <dbReference type="Pfam" id="PF04042"/>
    </source>
</evidence>
<organism evidence="17 18">
    <name type="scientific">Picrophilus torridus (strain ATCC 700027 / DSM 9790 / JCM 10055 / NBRC 100828 / KAW 2/3)</name>
    <dbReference type="NCBI Taxonomy" id="1122961"/>
    <lineage>
        <taxon>Archaea</taxon>
        <taxon>Methanobacteriati</taxon>
        <taxon>Thermoplasmatota</taxon>
        <taxon>Thermoplasmata</taxon>
        <taxon>Thermoplasmatales</taxon>
        <taxon>Picrophilaceae</taxon>
        <taxon>Picrophilus</taxon>
    </lineage>
</organism>
<keyword evidence="8 15" id="KW-0378">Hydrolase</keyword>
<dbReference type="InterPro" id="IPR011149">
    <property type="entry name" value="Pol2_small_arc"/>
</dbReference>
<dbReference type="InterPro" id="IPR007185">
    <property type="entry name" value="DNA_pol_a/d/e_bsu"/>
</dbReference>
<evidence type="ECO:0000256" key="4">
    <source>
        <dbReference type="ARBA" id="ARBA00022679"/>
    </source>
</evidence>
<dbReference type="NCBIfam" id="NF003118">
    <property type="entry name" value="PRK04036.1-3"/>
    <property type="match status" value="1"/>
</dbReference>
<dbReference type="Proteomes" id="UP000192315">
    <property type="component" value="Unassembled WGS sequence"/>
</dbReference>
<comment type="subunit">
    <text evidence="3 15">Heterodimer of a large subunit and a small subunit.</text>
</comment>
<evidence type="ECO:0000256" key="11">
    <source>
        <dbReference type="ARBA" id="ARBA00023125"/>
    </source>
</evidence>
<evidence type="ECO:0000256" key="8">
    <source>
        <dbReference type="ARBA" id="ARBA00022801"/>
    </source>
</evidence>
<evidence type="ECO:0000313" key="18">
    <source>
        <dbReference type="Proteomes" id="UP000192315"/>
    </source>
</evidence>
<keyword evidence="10 15" id="KW-0239">DNA-directed DNA polymerase</keyword>
<keyword evidence="4 15" id="KW-0808">Transferase</keyword>
<dbReference type="SUPFAM" id="SSF56300">
    <property type="entry name" value="Metallo-dependent phosphatases"/>
    <property type="match status" value="1"/>
</dbReference>
<keyword evidence="11 15" id="KW-0238">DNA-binding</keyword>
<evidence type="ECO:0000256" key="12">
    <source>
        <dbReference type="ARBA" id="ARBA00023268"/>
    </source>
</evidence>
<accession>A0A8G2FWA3</accession>
<keyword evidence="5 15" id="KW-0548">Nucleotidyltransferase</keyword>
<dbReference type="PIRSF" id="PIRSF000803">
    <property type="entry name" value="Arc_Pol2_small"/>
    <property type="match status" value="1"/>
</dbReference>
<dbReference type="InterPro" id="IPR024826">
    <property type="entry name" value="DNA_pol_delta/II_ssu"/>
</dbReference>
<dbReference type="GO" id="GO:0006271">
    <property type="term" value="P:DNA strand elongation involved in DNA replication"/>
    <property type="evidence" value="ECO:0007669"/>
    <property type="project" value="TreeGrafter"/>
</dbReference>
<dbReference type="EC" id="2.7.7.7" evidence="15"/>
<dbReference type="GO" id="GO:0003887">
    <property type="term" value="F:DNA-directed DNA polymerase activity"/>
    <property type="evidence" value="ECO:0007669"/>
    <property type="project" value="UniProtKB-UniRule"/>
</dbReference>